<keyword evidence="1" id="KW-1133">Transmembrane helix</keyword>
<gene>
    <name evidence="2" type="ORF">FTV88_1069</name>
</gene>
<evidence type="ECO:0000256" key="1">
    <source>
        <dbReference type="SAM" id="Phobius"/>
    </source>
</evidence>
<accession>A0A5Q2MYZ0</accession>
<dbReference type="Proteomes" id="UP000366051">
    <property type="component" value="Chromosome"/>
</dbReference>
<dbReference type="AlphaFoldDB" id="A0A5Q2MYZ0"/>
<dbReference type="EMBL" id="CP045875">
    <property type="protein sequence ID" value="QGG47221.1"/>
    <property type="molecule type" value="Genomic_DNA"/>
</dbReference>
<organism evidence="2 3">
    <name type="scientific">Heliorestis convoluta</name>
    <dbReference type="NCBI Taxonomy" id="356322"/>
    <lineage>
        <taxon>Bacteria</taxon>
        <taxon>Bacillati</taxon>
        <taxon>Bacillota</taxon>
        <taxon>Clostridia</taxon>
        <taxon>Eubacteriales</taxon>
        <taxon>Heliobacteriaceae</taxon>
        <taxon>Heliorestis</taxon>
    </lineage>
</organism>
<evidence type="ECO:0000313" key="3">
    <source>
        <dbReference type="Proteomes" id="UP000366051"/>
    </source>
</evidence>
<name>A0A5Q2MYZ0_9FIRM</name>
<keyword evidence="1" id="KW-0812">Transmembrane</keyword>
<sequence>MRCHETSVAGEQFFLFLLVTPMATLVIPLAINKFYKVI</sequence>
<feature type="transmembrane region" description="Helical" evidence="1">
    <location>
        <begin position="12"/>
        <end position="31"/>
    </location>
</feature>
<evidence type="ECO:0000313" key="2">
    <source>
        <dbReference type="EMBL" id="QGG47221.1"/>
    </source>
</evidence>
<proteinExistence type="predicted"/>
<reference evidence="3" key="1">
    <citation type="submission" date="2019-11" db="EMBL/GenBank/DDBJ databases">
        <title>Genome sequence of Heliorestis convoluta strain HH, an alkaliphilic and minimalistic phototrophic bacterium from a soda lake in Egypt.</title>
        <authorList>
            <person name="Dewey E.D."/>
            <person name="Stokes L.M."/>
            <person name="Burchell B.M."/>
            <person name="Shaffer K.N."/>
            <person name="Huntington A.M."/>
            <person name="Baker J.M."/>
            <person name="Nadendla S."/>
            <person name="Giglio M.G."/>
            <person name="Touchman J.W."/>
            <person name="Blankenship R.E."/>
            <person name="Madigan M.T."/>
            <person name="Sattley W.M."/>
        </authorList>
    </citation>
    <scope>NUCLEOTIDE SEQUENCE [LARGE SCALE GENOMIC DNA]</scope>
    <source>
        <strain evidence="3">HH</strain>
    </source>
</reference>
<keyword evidence="1" id="KW-0472">Membrane</keyword>
<protein>
    <submittedName>
        <fullName evidence="2">Uncharacterized protein</fullName>
    </submittedName>
</protein>
<keyword evidence="3" id="KW-1185">Reference proteome</keyword>
<dbReference type="KEGG" id="hcv:FTV88_1069"/>